<evidence type="ECO:0000256" key="14">
    <source>
        <dbReference type="ARBA" id="ARBA00078042"/>
    </source>
</evidence>
<dbReference type="InterPro" id="IPR000536">
    <property type="entry name" value="Nucl_hrmn_rcpt_lig-bd"/>
</dbReference>
<dbReference type="InterPro" id="IPR035500">
    <property type="entry name" value="NHR-like_dom_sf"/>
</dbReference>
<evidence type="ECO:0000313" key="17">
    <source>
        <dbReference type="EMBL" id="VFV35753.1"/>
    </source>
</evidence>
<dbReference type="GO" id="GO:0000122">
    <property type="term" value="P:negative regulation of transcription by RNA polymerase II"/>
    <property type="evidence" value="ECO:0007669"/>
    <property type="project" value="TreeGrafter"/>
</dbReference>
<organism evidence="17 18">
    <name type="scientific">Lynx pardinus</name>
    <name type="common">Iberian lynx</name>
    <name type="synonym">Felis pardina</name>
    <dbReference type="NCBI Taxonomy" id="191816"/>
    <lineage>
        <taxon>Eukaryota</taxon>
        <taxon>Metazoa</taxon>
        <taxon>Chordata</taxon>
        <taxon>Craniata</taxon>
        <taxon>Vertebrata</taxon>
        <taxon>Euteleostomi</taxon>
        <taxon>Mammalia</taxon>
        <taxon>Eutheria</taxon>
        <taxon>Laurasiatheria</taxon>
        <taxon>Carnivora</taxon>
        <taxon>Feliformia</taxon>
        <taxon>Felidae</taxon>
        <taxon>Felinae</taxon>
        <taxon>Lynx</taxon>
    </lineage>
</organism>
<dbReference type="PROSITE" id="PS51843">
    <property type="entry name" value="NR_LBD"/>
    <property type="match status" value="1"/>
</dbReference>
<comment type="similarity">
    <text evidence="3">Belongs to the nuclear hormone receptor family. NR0 subfamily.</text>
</comment>
<feature type="domain" description="NR LBD" evidence="16">
    <location>
        <begin position="20"/>
        <end position="260"/>
    </location>
</feature>
<evidence type="ECO:0000256" key="8">
    <source>
        <dbReference type="ARBA" id="ARBA00023108"/>
    </source>
</evidence>
<evidence type="ECO:0000256" key="12">
    <source>
        <dbReference type="ARBA" id="ARBA00056248"/>
    </source>
</evidence>
<protein>
    <recommendedName>
        <fullName evidence="13">Nuclear receptor subfamily 0 group B member 2</fullName>
    </recommendedName>
    <alternativeName>
        <fullName evidence="15">Orphan nuclear receptor SHP</fullName>
    </alternativeName>
    <alternativeName>
        <fullName evidence="14">Small heterodimer partner</fullName>
    </alternativeName>
</protein>
<keyword evidence="10 17" id="KW-0675">Receptor</keyword>
<dbReference type="GO" id="GO:0005737">
    <property type="term" value="C:cytoplasm"/>
    <property type="evidence" value="ECO:0007669"/>
    <property type="project" value="UniProtKB-SubCell"/>
</dbReference>
<evidence type="ECO:0000256" key="1">
    <source>
        <dbReference type="ARBA" id="ARBA00004123"/>
    </source>
</evidence>
<dbReference type="InterPro" id="IPR001723">
    <property type="entry name" value="Nuclear_hrmn_rcpt"/>
</dbReference>
<dbReference type="PRINTS" id="PR00398">
    <property type="entry name" value="STRDHORMONER"/>
</dbReference>
<evidence type="ECO:0000256" key="5">
    <source>
        <dbReference type="ARBA" id="ARBA00022490"/>
    </source>
</evidence>
<dbReference type="GO" id="GO:0007623">
    <property type="term" value="P:circadian rhythm"/>
    <property type="evidence" value="ECO:0007669"/>
    <property type="project" value="TreeGrafter"/>
</dbReference>
<gene>
    <name evidence="17" type="ORF">LYPA_23C000800</name>
</gene>
<evidence type="ECO:0000256" key="15">
    <source>
        <dbReference type="ARBA" id="ARBA00081893"/>
    </source>
</evidence>
<keyword evidence="8" id="KW-0090">Biological rhythms</keyword>
<proteinExistence type="inferred from homology"/>
<dbReference type="EMBL" id="CAAGRJ010021711">
    <property type="protein sequence ID" value="VFV35753.1"/>
    <property type="molecule type" value="Genomic_DNA"/>
</dbReference>
<accession>A0A485NUC3</accession>
<dbReference type="SMART" id="SM00430">
    <property type="entry name" value="HOLI"/>
    <property type="match status" value="1"/>
</dbReference>
<comment type="function">
    <text evidence="12">Transcriptional regulator that acts as a negative regulator of receptor-dependent signaling pathways. Specifically inhibits transactivation of the nuclear receptor with which it interacts. Inhibits transcriptional activity of NEUROD1 on E-box-containing promoter by interfering with the coactivation function of the p300/CBP-mediated transcription complex for NEUROD1. Essential component of the liver circadian clock which via its interaction with NR1D1 and RORG regulates NPAS2-mediated hepatic lipid metabolism. Regulates the circadian expression of cytochrome P450 (CYP) enzymes. Represses: NR5A2 and HNF4A to down-regulate CYP2C38, NFLI3 to up-regulate CYP2A5, BHLHE41/HNF1A axis to up-regulate CYP1A2, CYP2E1 and CYP3A11, and NR1D1 to up-regulate CYP2B10, CYP4A10 and CYP4A14.</text>
</comment>
<name>A0A485NUC3_LYNPA</name>
<keyword evidence="18" id="KW-1185">Reference proteome</keyword>
<keyword evidence="6" id="KW-0678">Repressor</keyword>
<evidence type="ECO:0000256" key="4">
    <source>
        <dbReference type="ARBA" id="ARBA00022481"/>
    </source>
</evidence>
<dbReference type="Gene3D" id="1.10.565.10">
    <property type="entry name" value="Retinoid X Receptor"/>
    <property type="match status" value="1"/>
</dbReference>
<evidence type="ECO:0000256" key="3">
    <source>
        <dbReference type="ARBA" id="ARBA00006647"/>
    </source>
</evidence>
<keyword evidence="5" id="KW-0963">Cytoplasm</keyword>
<comment type="subcellular location">
    <subcellularLocation>
        <location evidence="2">Cytoplasm</location>
    </subcellularLocation>
    <subcellularLocation>
        <location evidence="1">Nucleus</location>
    </subcellularLocation>
</comment>
<evidence type="ECO:0000256" key="10">
    <source>
        <dbReference type="ARBA" id="ARBA00023170"/>
    </source>
</evidence>
<dbReference type="Proteomes" id="UP000386466">
    <property type="component" value="Unassembled WGS sequence"/>
</dbReference>
<dbReference type="InterPro" id="IPR033544">
    <property type="entry name" value="NR0B1/2"/>
</dbReference>
<sequence>MSSSQPGTCSCRGAAGRPAILYALLSPSLRARPSVPPAPSHCLCRQHRPVRLCAPHRTCREALDVLARTVVFLRNLPSFCQLPPQDQQRLLRGCWGPLFLLGLAQDTVTFEVAEAPVPSILKKILLEEPSSSSGSGQLPDRPQPSLAAVQWLQCCLESFWSLQLGPKEYAYLKETILFNPGVPGLHASSHVGHLQQKAHHALCKALETWCPAGQGRLARVLLTASTLKSIPPSLLGDLFFRPIVGDTDIAGLLEDMLLLSQPVPAQAEIKCSLSPQRASDHSQ</sequence>
<evidence type="ECO:0000313" key="18">
    <source>
        <dbReference type="Proteomes" id="UP000386466"/>
    </source>
</evidence>
<keyword evidence="4" id="KW-0488">Methylation</keyword>
<dbReference type="GO" id="GO:0003714">
    <property type="term" value="F:transcription corepressor activity"/>
    <property type="evidence" value="ECO:0007669"/>
    <property type="project" value="TreeGrafter"/>
</dbReference>
<evidence type="ECO:0000256" key="13">
    <source>
        <dbReference type="ARBA" id="ARBA00072464"/>
    </source>
</evidence>
<dbReference type="PANTHER" id="PTHR24081">
    <property type="entry name" value="NUCLEAR RECEPTOR SUBFAMILY 0 GROUP B"/>
    <property type="match status" value="1"/>
</dbReference>
<evidence type="ECO:0000256" key="11">
    <source>
        <dbReference type="ARBA" id="ARBA00023242"/>
    </source>
</evidence>
<evidence type="ECO:0000256" key="6">
    <source>
        <dbReference type="ARBA" id="ARBA00022491"/>
    </source>
</evidence>
<dbReference type="FunFam" id="1.10.565.10:FF:000028">
    <property type="entry name" value="Nuclear receptor subfamily 0 group B member 2"/>
    <property type="match status" value="1"/>
</dbReference>
<reference evidence="17 18" key="1">
    <citation type="submission" date="2019-01" db="EMBL/GenBank/DDBJ databases">
        <authorList>
            <person name="Alioto T."/>
            <person name="Alioto T."/>
        </authorList>
    </citation>
    <scope>NUCLEOTIDE SEQUENCE [LARGE SCALE GENOMIC DNA]</scope>
</reference>
<keyword evidence="11" id="KW-0539">Nucleus</keyword>
<dbReference type="Pfam" id="PF00104">
    <property type="entry name" value="Hormone_recep"/>
    <property type="match status" value="1"/>
</dbReference>
<dbReference type="AlphaFoldDB" id="A0A485NUC3"/>
<dbReference type="GO" id="GO:0005634">
    <property type="term" value="C:nucleus"/>
    <property type="evidence" value="ECO:0007669"/>
    <property type="project" value="UniProtKB-SubCell"/>
</dbReference>
<evidence type="ECO:0000256" key="9">
    <source>
        <dbReference type="ARBA" id="ARBA00023163"/>
    </source>
</evidence>
<dbReference type="PANTHER" id="PTHR24081:SF0">
    <property type="entry name" value="NUCLEAR RECEPTOR SUBFAMILY 0 GROUP B MEMBER 2"/>
    <property type="match status" value="1"/>
</dbReference>
<evidence type="ECO:0000259" key="16">
    <source>
        <dbReference type="PROSITE" id="PS51843"/>
    </source>
</evidence>
<dbReference type="SUPFAM" id="SSF48508">
    <property type="entry name" value="Nuclear receptor ligand-binding domain"/>
    <property type="match status" value="1"/>
</dbReference>
<keyword evidence="9" id="KW-0804">Transcription</keyword>
<keyword evidence="7" id="KW-0805">Transcription regulation</keyword>
<evidence type="ECO:0000256" key="7">
    <source>
        <dbReference type="ARBA" id="ARBA00023015"/>
    </source>
</evidence>
<evidence type="ECO:0000256" key="2">
    <source>
        <dbReference type="ARBA" id="ARBA00004496"/>
    </source>
</evidence>